<gene>
    <name evidence="1" type="ORF">EVAR_44783_1</name>
</gene>
<organism evidence="1 2">
    <name type="scientific">Eumeta variegata</name>
    <name type="common">Bagworm moth</name>
    <name type="synonym">Eumeta japonica</name>
    <dbReference type="NCBI Taxonomy" id="151549"/>
    <lineage>
        <taxon>Eukaryota</taxon>
        <taxon>Metazoa</taxon>
        <taxon>Ecdysozoa</taxon>
        <taxon>Arthropoda</taxon>
        <taxon>Hexapoda</taxon>
        <taxon>Insecta</taxon>
        <taxon>Pterygota</taxon>
        <taxon>Neoptera</taxon>
        <taxon>Endopterygota</taxon>
        <taxon>Lepidoptera</taxon>
        <taxon>Glossata</taxon>
        <taxon>Ditrysia</taxon>
        <taxon>Tineoidea</taxon>
        <taxon>Psychidae</taxon>
        <taxon>Oiketicinae</taxon>
        <taxon>Eumeta</taxon>
    </lineage>
</organism>
<protein>
    <submittedName>
        <fullName evidence="1">Uncharacterized protein</fullName>
    </submittedName>
</protein>
<dbReference type="Proteomes" id="UP000299102">
    <property type="component" value="Unassembled WGS sequence"/>
</dbReference>
<keyword evidence="2" id="KW-1185">Reference proteome</keyword>
<proteinExistence type="predicted"/>
<dbReference type="EMBL" id="BGZK01001107">
    <property type="protein sequence ID" value="GBP71415.1"/>
    <property type="molecule type" value="Genomic_DNA"/>
</dbReference>
<evidence type="ECO:0000313" key="2">
    <source>
        <dbReference type="Proteomes" id="UP000299102"/>
    </source>
</evidence>
<evidence type="ECO:0000313" key="1">
    <source>
        <dbReference type="EMBL" id="GBP71415.1"/>
    </source>
</evidence>
<name>A0A4C1YAB5_EUMVA</name>
<dbReference type="AlphaFoldDB" id="A0A4C1YAB5"/>
<sequence>MRRDNDDSSLKKISCSDQRSPRRLWTVSPLSSRPLTHVCVSPISIAILGSKCHSDSDSPPLINTHNHMGIAEGSDPLDEAPILPEQCCNTRIEPSRCSDPPF</sequence>
<reference evidence="1 2" key="1">
    <citation type="journal article" date="2019" name="Commun. Biol.">
        <title>The bagworm genome reveals a unique fibroin gene that provides high tensile strength.</title>
        <authorList>
            <person name="Kono N."/>
            <person name="Nakamura H."/>
            <person name="Ohtoshi R."/>
            <person name="Tomita M."/>
            <person name="Numata K."/>
            <person name="Arakawa K."/>
        </authorList>
    </citation>
    <scope>NUCLEOTIDE SEQUENCE [LARGE SCALE GENOMIC DNA]</scope>
</reference>
<comment type="caution">
    <text evidence="1">The sequence shown here is derived from an EMBL/GenBank/DDBJ whole genome shotgun (WGS) entry which is preliminary data.</text>
</comment>
<accession>A0A4C1YAB5</accession>